<dbReference type="PROSITE" id="PS00981">
    <property type="entry name" value="G_PROTEIN_RECEP_F3_3"/>
    <property type="match status" value="1"/>
</dbReference>
<dbReference type="Gene3D" id="2.10.50.30">
    <property type="entry name" value="GPCR, family 3, nine cysteines domain"/>
    <property type="match status" value="1"/>
</dbReference>
<dbReference type="Pfam" id="PF00003">
    <property type="entry name" value="7tm_3"/>
    <property type="match status" value="1"/>
</dbReference>
<evidence type="ECO:0000313" key="14">
    <source>
        <dbReference type="EMBL" id="CAJ0965690.1"/>
    </source>
</evidence>
<dbReference type="Pfam" id="PF01094">
    <property type="entry name" value="ANF_receptor"/>
    <property type="match status" value="1"/>
</dbReference>
<dbReference type="SUPFAM" id="SSF53822">
    <property type="entry name" value="Periplasmic binding protein-like I"/>
    <property type="match status" value="1"/>
</dbReference>
<keyword evidence="4" id="KW-0732">Signal</keyword>
<evidence type="ECO:0000256" key="1">
    <source>
        <dbReference type="ARBA" id="ARBA00004651"/>
    </source>
</evidence>
<keyword evidence="8" id="KW-0675">Receptor</keyword>
<dbReference type="CDD" id="cd15283">
    <property type="entry name" value="7tmC_V2R_pheromone"/>
    <property type="match status" value="1"/>
</dbReference>
<feature type="transmembrane region" description="Helical" evidence="12">
    <location>
        <begin position="876"/>
        <end position="899"/>
    </location>
</feature>
<evidence type="ECO:0000256" key="2">
    <source>
        <dbReference type="ARBA" id="ARBA00022475"/>
    </source>
</evidence>
<dbReference type="Pfam" id="PF07562">
    <property type="entry name" value="NCD3G"/>
    <property type="match status" value="1"/>
</dbReference>
<dbReference type="PANTHER" id="PTHR24061:SF599">
    <property type="entry name" value="G-PROTEIN COUPLED RECEPTORS FAMILY 3 PROFILE DOMAIN-CONTAINING PROTEIN"/>
    <property type="match status" value="1"/>
</dbReference>
<evidence type="ECO:0000256" key="10">
    <source>
        <dbReference type="ARBA" id="ARBA00023224"/>
    </source>
</evidence>
<feature type="region of interest" description="Disordered" evidence="11">
    <location>
        <begin position="615"/>
        <end position="642"/>
    </location>
</feature>
<evidence type="ECO:0000256" key="4">
    <source>
        <dbReference type="ARBA" id="ARBA00022729"/>
    </source>
</evidence>
<evidence type="ECO:0000256" key="6">
    <source>
        <dbReference type="ARBA" id="ARBA00023040"/>
    </source>
</evidence>
<keyword evidence="15" id="KW-1185">Reference proteome</keyword>
<dbReference type="PANTHER" id="PTHR24061">
    <property type="entry name" value="CALCIUM-SENSING RECEPTOR-RELATED"/>
    <property type="match status" value="1"/>
</dbReference>
<evidence type="ECO:0000256" key="7">
    <source>
        <dbReference type="ARBA" id="ARBA00023136"/>
    </source>
</evidence>
<evidence type="ECO:0000256" key="5">
    <source>
        <dbReference type="ARBA" id="ARBA00022989"/>
    </source>
</evidence>
<dbReference type="Gene3D" id="3.40.50.2300">
    <property type="match status" value="2"/>
</dbReference>
<reference evidence="14" key="1">
    <citation type="submission" date="2023-07" db="EMBL/GenBank/DDBJ databases">
        <authorList>
            <person name="Stuckert A."/>
        </authorList>
    </citation>
    <scope>NUCLEOTIDE SEQUENCE</scope>
</reference>
<accession>A0ABN9MFW3</accession>
<feature type="compositionally biased region" description="Basic and acidic residues" evidence="11">
    <location>
        <begin position="615"/>
        <end position="626"/>
    </location>
</feature>
<feature type="transmembrane region" description="Helical" evidence="12">
    <location>
        <begin position="788"/>
        <end position="811"/>
    </location>
</feature>
<keyword evidence="6" id="KW-0297">G-protein coupled receptor</keyword>
<dbReference type="PRINTS" id="PR00592">
    <property type="entry name" value="CASENSINGR"/>
</dbReference>
<dbReference type="InterPro" id="IPR000068">
    <property type="entry name" value="GPCR_3_Ca_sens_rcpt-rel"/>
</dbReference>
<keyword evidence="3 12" id="KW-0812">Transmembrane</keyword>
<feature type="transmembrane region" description="Helical" evidence="12">
    <location>
        <begin position="721"/>
        <end position="742"/>
    </location>
</feature>
<evidence type="ECO:0000256" key="8">
    <source>
        <dbReference type="ARBA" id="ARBA00023170"/>
    </source>
</evidence>
<feature type="transmembrane region" description="Helical" evidence="12">
    <location>
        <begin position="832"/>
        <end position="850"/>
    </location>
</feature>
<organism evidence="14 15">
    <name type="scientific">Ranitomeya imitator</name>
    <name type="common">mimic poison frog</name>
    <dbReference type="NCBI Taxonomy" id="111125"/>
    <lineage>
        <taxon>Eukaryota</taxon>
        <taxon>Metazoa</taxon>
        <taxon>Chordata</taxon>
        <taxon>Craniata</taxon>
        <taxon>Vertebrata</taxon>
        <taxon>Euteleostomi</taxon>
        <taxon>Amphibia</taxon>
        <taxon>Batrachia</taxon>
        <taxon>Anura</taxon>
        <taxon>Neobatrachia</taxon>
        <taxon>Hyloidea</taxon>
        <taxon>Dendrobatidae</taxon>
        <taxon>Dendrobatinae</taxon>
        <taxon>Ranitomeya</taxon>
    </lineage>
</organism>
<dbReference type="InterPro" id="IPR017979">
    <property type="entry name" value="GPCR_3_CS"/>
</dbReference>
<feature type="transmembrane region" description="Helical" evidence="12">
    <location>
        <begin position="911"/>
        <end position="931"/>
    </location>
</feature>
<dbReference type="InterPro" id="IPR011500">
    <property type="entry name" value="GPCR_3_9-Cys_dom"/>
</dbReference>
<feature type="domain" description="G-protein coupled receptors family 3 profile" evidence="13">
    <location>
        <begin position="717"/>
        <end position="981"/>
    </location>
</feature>
<evidence type="ECO:0000256" key="12">
    <source>
        <dbReference type="SAM" id="Phobius"/>
    </source>
</evidence>
<evidence type="ECO:0000259" key="13">
    <source>
        <dbReference type="PROSITE" id="PS50259"/>
    </source>
</evidence>
<keyword evidence="2" id="KW-1003">Cell membrane</keyword>
<dbReference type="Proteomes" id="UP001176940">
    <property type="component" value="Unassembled WGS sequence"/>
</dbReference>
<keyword evidence="7 12" id="KW-0472">Membrane</keyword>
<evidence type="ECO:0000256" key="11">
    <source>
        <dbReference type="SAM" id="MobiDB-lite"/>
    </source>
</evidence>
<dbReference type="InterPro" id="IPR001828">
    <property type="entry name" value="ANF_lig-bd_rcpt"/>
</dbReference>
<dbReference type="EMBL" id="CAUEEQ010069093">
    <property type="protein sequence ID" value="CAJ0965690.1"/>
    <property type="molecule type" value="Genomic_DNA"/>
</dbReference>
<name>A0ABN9MFW3_9NEOB</name>
<evidence type="ECO:0000256" key="9">
    <source>
        <dbReference type="ARBA" id="ARBA00023180"/>
    </source>
</evidence>
<feature type="transmembrane region" description="Helical" evidence="12">
    <location>
        <begin position="754"/>
        <end position="776"/>
    </location>
</feature>
<dbReference type="InterPro" id="IPR038550">
    <property type="entry name" value="GPCR_3_9-Cys_sf"/>
</dbReference>
<dbReference type="PRINTS" id="PR00248">
    <property type="entry name" value="GPCRMGR"/>
</dbReference>
<gene>
    <name evidence="14" type="ORF">RIMI_LOCUS20534076</name>
</gene>
<sequence>MTYYLIVHLLDLIVSLRHMQCLYNITYLLLCEVWLLSTCAVQGCKGVTSTAGCQIPGANVSGYLGQFGDLVIGGTFALHVKRIYSETNFTSKPEDLICQQFDVQNYQFMQALIFVLEEINKNPDLLPNITLGFQIYDTCTAVRRAAEGTLWMLSGREPSVPNYRCGEEGTLAGIVGDSGSTHSILMAQILGLHRYPQISYFSTSPFLSNRNLFPSFFHTVPSDAFQYRGLAELILYFGWTWVGLLATDNDYGQPGIQIVKQKIVQAGACVAFLENIMTGQPNRGAPHIVNVIKDSSAKVVLVLSSSIHFMPVVEELAKQNVTGKIWIASESWSTSFLNIEKFQPVLMGTIGFAIHGGQMAGFVEHLNNLHPLKSPHDHFLLKLWEETFSCKWTNLHTRANGMINQTINECIGDEKLEFVMANVDHRITFNVYTAVYAFAWAIHNLLQCEPGKGPFLNGTCANISSLQPWQLLHYIKTVDFETKDNTHIFFDAKGDPPALYDIVNWQLSSTGSMEQKTVGSYDFSSPEGNQMKINNAAIIWSTKVGHYVLHRFHAITRCLPWLPVKTSLDRRHTRRFSDVCGRSSDEIKFWTFCSDQRWQTKYACAGAVAEDQKRMSWNEDGRRRSGPETPIRLDQQRDRPWNPQSKCSSSCPLGYRKATIPGKPTCCFDCVQCPIGEIANETDAVECQKCSWDTWPNTQQDTCLRRTIEFLSYEEAVGINLAALSIASSLIPLGALGIFIRYNTTPIVRANNSSISCLLLVALFFCFLSSLAFIGYPHLDKCLLRQVAFGLAFTLSISCVLAKTITVVIAFKATKPGTSLQRWTGGKVSYSVIVICVLIQISVCVIWLSHAPPFPEYDTKTLSMVLILNCNEGSPFAFWVMLGYLGLLATVSFIVAFLARRLPDNFNEAKYITFSMLAFLCVWVSFIPATLSSRGKYTVAMEVFAILSSSWAIVVCIFLPKCFIILFRPHLNIRQNLMRKEFGQGRTS</sequence>
<comment type="caution">
    <text evidence="14">The sequence shown here is derived from an EMBL/GenBank/DDBJ whole genome shotgun (WGS) entry which is preliminary data.</text>
</comment>
<keyword evidence="9" id="KW-0325">Glycoprotein</keyword>
<evidence type="ECO:0000256" key="3">
    <source>
        <dbReference type="ARBA" id="ARBA00022692"/>
    </source>
</evidence>
<dbReference type="InterPro" id="IPR028082">
    <property type="entry name" value="Peripla_BP_I"/>
</dbReference>
<feature type="transmembrane region" description="Helical" evidence="12">
    <location>
        <begin position="943"/>
        <end position="967"/>
    </location>
</feature>
<protein>
    <recommendedName>
        <fullName evidence="13">G-protein coupled receptors family 3 profile domain-containing protein</fullName>
    </recommendedName>
</protein>
<proteinExistence type="predicted"/>
<keyword evidence="5 12" id="KW-1133">Transmembrane helix</keyword>
<keyword evidence="10" id="KW-0807">Transducer</keyword>
<dbReference type="PROSITE" id="PS50259">
    <property type="entry name" value="G_PROTEIN_RECEP_F3_4"/>
    <property type="match status" value="1"/>
</dbReference>
<comment type="subcellular location">
    <subcellularLocation>
        <location evidence="1">Cell membrane</location>
        <topology evidence="1">Multi-pass membrane protein</topology>
    </subcellularLocation>
</comment>
<evidence type="ECO:0000313" key="15">
    <source>
        <dbReference type="Proteomes" id="UP001176940"/>
    </source>
</evidence>
<dbReference type="InterPro" id="IPR017978">
    <property type="entry name" value="GPCR_3_C"/>
</dbReference>
<dbReference type="InterPro" id="IPR000337">
    <property type="entry name" value="GPCR_3"/>
</dbReference>